<dbReference type="Proteomes" id="UP000444174">
    <property type="component" value="Unassembled WGS sequence"/>
</dbReference>
<organism evidence="1 2">
    <name type="scientific">Tritonibacter litoralis</name>
    <dbReference type="NCBI Taxonomy" id="2662264"/>
    <lineage>
        <taxon>Bacteria</taxon>
        <taxon>Pseudomonadati</taxon>
        <taxon>Pseudomonadota</taxon>
        <taxon>Alphaproteobacteria</taxon>
        <taxon>Rhodobacterales</taxon>
        <taxon>Paracoccaceae</taxon>
        <taxon>Tritonibacter</taxon>
    </lineage>
</organism>
<gene>
    <name evidence="1" type="ORF">GFB49_00635</name>
</gene>
<proteinExistence type="predicted"/>
<dbReference type="Pfam" id="PF11367">
    <property type="entry name" value="Tail_completion_gp17"/>
    <property type="match status" value="1"/>
</dbReference>
<dbReference type="InterPro" id="IPR021508">
    <property type="entry name" value="Gp17-like"/>
</dbReference>
<dbReference type="Gene3D" id="3.30.2000.30">
    <property type="match status" value="1"/>
</dbReference>
<keyword evidence="2" id="KW-1185">Reference proteome</keyword>
<dbReference type="RefSeq" id="WP_343032425.1">
    <property type="nucleotide sequence ID" value="NZ_WIBF01000001.1"/>
</dbReference>
<reference evidence="1 2" key="1">
    <citation type="submission" date="2019-10" db="EMBL/GenBank/DDBJ databases">
        <title>Epibacterium sp. nov., isolated from seawater.</title>
        <authorList>
            <person name="Zhang X."/>
            <person name="Li N."/>
        </authorList>
    </citation>
    <scope>NUCLEOTIDE SEQUENCE [LARGE SCALE GENOMIC DNA]</scope>
    <source>
        <strain evidence="1 2">SM1979</strain>
    </source>
</reference>
<protein>
    <submittedName>
        <fullName evidence="1">DUF3168 domain-containing protein</fullName>
    </submittedName>
</protein>
<accession>A0A843Y7K8</accession>
<sequence>MSYATSAALQAAIFTALQGDTEVSAATGGHIYDALPSGSLPPIYVLIGAEEARDRSDQGEAAALYLMTLSVISDSAGFSAVKTAAGAICDALLAAPLVMSRGAVTGRWFDRALARSLKSGGREVTLRFRLHVDDVNTYA</sequence>
<dbReference type="EMBL" id="WIBF01000001">
    <property type="protein sequence ID" value="MQQ06951.1"/>
    <property type="molecule type" value="Genomic_DNA"/>
</dbReference>
<evidence type="ECO:0000313" key="2">
    <source>
        <dbReference type="Proteomes" id="UP000444174"/>
    </source>
</evidence>
<name>A0A843Y7K8_9RHOB</name>
<dbReference type="InterPro" id="IPR053745">
    <property type="entry name" value="Viral_Tail_Comp_sf"/>
</dbReference>
<comment type="caution">
    <text evidence="1">The sequence shown here is derived from an EMBL/GenBank/DDBJ whole genome shotgun (WGS) entry which is preliminary data.</text>
</comment>
<dbReference type="AlphaFoldDB" id="A0A843Y7K8"/>
<evidence type="ECO:0000313" key="1">
    <source>
        <dbReference type="EMBL" id="MQQ06951.1"/>
    </source>
</evidence>